<dbReference type="AlphaFoldDB" id="A0A0F8XVW3"/>
<dbReference type="EMBL" id="LAZR01060586">
    <property type="protein sequence ID" value="KKK65375.1"/>
    <property type="molecule type" value="Genomic_DNA"/>
</dbReference>
<feature type="non-terminal residue" evidence="1">
    <location>
        <position position="1"/>
    </location>
</feature>
<organism evidence="1">
    <name type="scientific">marine sediment metagenome</name>
    <dbReference type="NCBI Taxonomy" id="412755"/>
    <lineage>
        <taxon>unclassified sequences</taxon>
        <taxon>metagenomes</taxon>
        <taxon>ecological metagenomes</taxon>
    </lineage>
</organism>
<gene>
    <name evidence="1" type="ORF">LCGC14_2974780</name>
</gene>
<protein>
    <submittedName>
        <fullName evidence="1">Uncharacterized protein</fullName>
    </submittedName>
</protein>
<reference evidence="1" key="1">
    <citation type="journal article" date="2015" name="Nature">
        <title>Complex archaea that bridge the gap between prokaryotes and eukaryotes.</title>
        <authorList>
            <person name="Spang A."/>
            <person name="Saw J.H."/>
            <person name="Jorgensen S.L."/>
            <person name="Zaremba-Niedzwiedzka K."/>
            <person name="Martijn J."/>
            <person name="Lind A.E."/>
            <person name="van Eijk R."/>
            <person name="Schleper C."/>
            <person name="Guy L."/>
            <person name="Ettema T.J."/>
        </authorList>
    </citation>
    <scope>NUCLEOTIDE SEQUENCE</scope>
</reference>
<evidence type="ECO:0000313" key="1">
    <source>
        <dbReference type="EMBL" id="KKK65375.1"/>
    </source>
</evidence>
<sequence>TEDPADRRASVAYKFWTVIKTLDANRLYTLRAYAPI</sequence>
<comment type="caution">
    <text evidence="1">The sequence shown here is derived from an EMBL/GenBank/DDBJ whole genome shotgun (WGS) entry which is preliminary data.</text>
</comment>
<name>A0A0F8XVW3_9ZZZZ</name>
<accession>A0A0F8XVW3</accession>
<proteinExistence type="predicted"/>